<proteinExistence type="predicted"/>
<name>A0A8S5SAF7_9CAUD</name>
<reference evidence="1" key="1">
    <citation type="journal article" date="2021" name="Proc. Natl. Acad. Sci. U.S.A.">
        <title>A Catalog of Tens of Thousands of Viruses from Human Metagenomes Reveals Hidden Associations with Chronic Diseases.</title>
        <authorList>
            <person name="Tisza M.J."/>
            <person name="Buck C.B."/>
        </authorList>
    </citation>
    <scope>NUCLEOTIDE SEQUENCE</scope>
    <source>
        <strain evidence="1">CtgaY24</strain>
    </source>
</reference>
<organism evidence="1">
    <name type="scientific">Siphoviridae sp. ctgaY24</name>
    <dbReference type="NCBI Taxonomy" id="2827911"/>
    <lineage>
        <taxon>Viruses</taxon>
        <taxon>Duplodnaviria</taxon>
        <taxon>Heunggongvirae</taxon>
        <taxon>Uroviricota</taxon>
        <taxon>Caudoviricetes</taxon>
    </lineage>
</organism>
<dbReference type="EMBL" id="BK032562">
    <property type="protein sequence ID" value="DAF47989.1"/>
    <property type="molecule type" value="Genomic_DNA"/>
</dbReference>
<sequence length="35" mass="4119">MKLHSGRNLKFLHTKDLKVSLMTNLYLGFVKTKKK</sequence>
<protein>
    <submittedName>
        <fullName evidence="1">Uncharacterized protein</fullName>
    </submittedName>
</protein>
<accession>A0A8S5SAF7</accession>
<evidence type="ECO:0000313" key="1">
    <source>
        <dbReference type="EMBL" id="DAF47989.1"/>
    </source>
</evidence>